<name>A0A935W3A6_9PROT</name>
<proteinExistence type="predicted"/>
<dbReference type="AlphaFoldDB" id="A0A935W3A6"/>
<gene>
    <name evidence="1" type="ORF">IPK02_01025</name>
</gene>
<reference evidence="1 2" key="1">
    <citation type="submission" date="2020-10" db="EMBL/GenBank/DDBJ databases">
        <title>Connecting structure to function with the recovery of over 1000 high-quality activated sludge metagenome-assembled genomes encoding full-length rRNA genes using long-read sequencing.</title>
        <authorList>
            <person name="Singleton C.M."/>
            <person name="Petriglieri F."/>
            <person name="Kristensen J.M."/>
            <person name="Kirkegaard R.H."/>
            <person name="Michaelsen T.Y."/>
            <person name="Andersen M.H."/>
            <person name="Karst S.M."/>
            <person name="Dueholm M.S."/>
            <person name="Nielsen P.H."/>
            <person name="Albertsen M."/>
        </authorList>
    </citation>
    <scope>NUCLEOTIDE SEQUENCE [LARGE SCALE GENOMIC DNA]</scope>
    <source>
        <strain evidence="1">Fred_18-Q3-R57-64_BAT3C.720</strain>
    </source>
</reference>
<sequence>MGMLAFFERFGDLAFEETRVVTVPPGKAVPAGVYGLLEFYCTDDDCDCRRVIIQIVSKNSADKVWATISYGWEDAAFYRKCSPGTEGGAEWFGATLDPLNSQSAHAGAFLSLFKHVVLQDKSYVDRLKRHYTMFKNLSRSPKRASAQKR</sequence>
<dbReference type="Proteomes" id="UP000706151">
    <property type="component" value="Unassembled WGS sequence"/>
</dbReference>
<organism evidence="1 2">
    <name type="scientific">Candidatus Accumulibacter affinis</name>
    <dbReference type="NCBI Taxonomy" id="2954384"/>
    <lineage>
        <taxon>Bacteria</taxon>
        <taxon>Pseudomonadati</taxon>
        <taxon>Pseudomonadota</taxon>
        <taxon>Betaproteobacteria</taxon>
        <taxon>Candidatus Accumulibacter</taxon>
    </lineage>
</organism>
<evidence type="ECO:0000313" key="1">
    <source>
        <dbReference type="EMBL" id="MBK7952648.1"/>
    </source>
</evidence>
<evidence type="ECO:0000313" key="2">
    <source>
        <dbReference type="Proteomes" id="UP000706151"/>
    </source>
</evidence>
<comment type="caution">
    <text evidence="1">The sequence shown here is derived from an EMBL/GenBank/DDBJ whole genome shotgun (WGS) entry which is preliminary data.</text>
</comment>
<dbReference type="EMBL" id="JADJOT010000001">
    <property type="protein sequence ID" value="MBK7952648.1"/>
    <property type="molecule type" value="Genomic_DNA"/>
</dbReference>
<accession>A0A935W3A6</accession>
<protein>
    <submittedName>
        <fullName evidence="1">Uncharacterized protein</fullName>
    </submittedName>
</protein>